<dbReference type="PANTHER" id="PTHR47762:SF2">
    <property type="entry name" value="OS04G0640800 PROTEIN"/>
    <property type="match status" value="1"/>
</dbReference>
<feature type="compositionally biased region" description="Acidic residues" evidence="1">
    <location>
        <begin position="1"/>
        <end position="17"/>
    </location>
</feature>
<organism evidence="3 4">
    <name type="scientific">Dillenia turbinata</name>
    <dbReference type="NCBI Taxonomy" id="194707"/>
    <lineage>
        <taxon>Eukaryota</taxon>
        <taxon>Viridiplantae</taxon>
        <taxon>Streptophyta</taxon>
        <taxon>Embryophyta</taxon>
        <taxon>Tracheophyta</taxon>
        <taxon>Spermatophyta</taxon>
        <taxon>Magnoliopsida</taxon>
        <taxon>eudicotyledons</taxon>
        <taxon>Gunneridae</taxon>
        <taxon>Pentapetalae</taxon>
        <taxon>Dilleniales</taxon>
        <taxon>Dilleniaceae</taxon>
        <taxon>Dillenia</taxon>
    </lineage>
</organism>
<evidence type="ECO:0000259" key="2">
    <source>
        <dbReference type="Pfam" id="PF04194"/>
    </source>
</evidence>
<evidence type="ECO:0000313" key="4">
    <source>
        <dbReference type="Proteomes" id="UP001370490"/>
    </source>
</evidence>
<feature type="region of interest" description="Disordered" evidence="1">
    <location>
        <begin position="1"/>
        <end position="56"/>
    </location>
</feature>
<accession>A0AAN8UW41</accession>
<gene>
    <name evidence="3" type="ORF">RJ641_010358</name>
</gene>
<sequence>MDSLGEEDESDDDLDLEELSRAFSEAEKLASDSKKENSKQQPEKTDPLTSRSKVSNDKTPVVPCFYIYNQSSVGGINSSSMNNSTVSLKEGQNNLDEHGQEEKWEKENYEYDGALNANRTFLKFKKQMDANPEQRFRYSYGGKPLLSTGDLGEPGQCKLCGESRHFEVQLMPPLLYFLQEVADDCLKQTLETWNWMTLMVYTCSKSCSHAFQRRDFNCHGGIVAEEAVLPQYEKPVSGASQLGYLSA</sequence>
<dbReference type="Proteomes" id="UP001370490">
    <property type="component" value="Unassembled WGS sequence"/>
</dbReference>
<dbReference type="GO" id="GO:0005737">
    <property type="term" value="C:cytoplasm"/>
    <property type="evidence" value="ECO:0007669"/>
    <property type="project" value="InterPro"/>
</dbReference>
<proteinExistence type="predicted"/>
<evidence type="ECO:0000256" key="1">
    <source>
        <dbReference type="SAM" id="MobiDB-lite"/>
    </source>
</evidence>
<dbReference type="PANTHER" id="PTHR47762">
    <property type="entry name" value="OSJNBB0079B02.4 PROTEIN"/>
    <property type="match status" value="1"/>
</dbReference>
<evidence type="ECO:0000313" key="3">
    <source>
        <dbReference type="EMBL" id="KAK6924158.1"/>
    </source>
</evidence>
<feature type="domain" description="Programmed cell death protein 2 C-terminal" evidence="2">
    <location>
        <begin position="119"/>
        <end position="231"/>
    </location>
</feature>
<reference evidence="3 4" key="1">
    <citation type="submission" date="2023-12" db="EMBL/GenBank/DDBJ databases">
        <title>A high-quality genome assembly for Dillenia turbinata (Dilleniales).</title>
        <authorList>
            <person name="Chanderbali A."/>
        </authorList>
    </citation>
    <scope>NUCLEOTIDE SEQUENCE [LARGE SCALE GENOMIC DNA]</scope>
    <source>
        <strain evidence="3">LSX21</strain>
        <tissue evidence="3">Leaf</tissue>
    </source>
</reference>
<feature type="compositionally biased region" description="Basic and acidic residues" evidence="1">
    <location>
        <begin position="18"/>
        <end position="46"/>
    </location>
</feature>
<name>A0AAN8UW41_9MAGN</name>
<dbReference type="AlphaFoldDB" id="A0AAN8UW41"/>
<dbReference type="EMBL" id="JBAMMX010000017">
    <property type="protein sequence ID" value="KAK6924158.1"/>
    <property type="molecule type" value="Genomic_DNA"/>
</dbReference>
<dbReference type="InterPro" id="IPR007320">
    <property type="entry name" value="PDCD2_C"/>
</dbReference>
<dbReference type="Pfam" id="PF04194">
    <property type="entry name" value="PDCD2_C"/>
    <property type="match status" value="1"/>
</dbReference>
<protein>
    <submittedName>
        <fullName evidence="3">Programmed cell death protein 2, C-terminal</fullName>
    </submittedName>
</protein>
<keyword evidence="4" id="KW-1185">Reference proteome</keyword>
<comment type="caution">
    <text evidence="3">The sequence shown here is derived from an EMBL/GenBank/DDBJ whole genome shotgun (WGS) entry which is preliminary data.</text>
</comment>